<dbReference type="Proteomes" id="UP001145050">
    <property type="component" value="Unassembled WGS sequence"/>
</dbReference>
<keyword evidence="3 5" id="KW-0378">Hydrolase</keyword>
<dbReference type="InterPro" id="IPR003753">
    <property type="entry name" value="Exonuc_VII_L"/>
</dbReference>
<evidence type="ECO:0000259" key="8">
    <source>
        <dbReference type="Pfam" id="PF13742"/>
    </source>
</evidence>
<proteinExistence type="inferred from homology"/>
<dbReference type="GO" id="GO:0006308">
    <property type="term" value="P:DNA catabolic process"/>
    <property type="evidence" value="ECO:0007669"/>
    <property type="project" value="UniProtKB-UniRule"/>
</dbReference>
<comment type="caution">
    <text evidence="9">The sequence shown here is derived from an EMBL/GenBank/DDBJ whole genome shotgun (WGS) entry which is preliminary data.</text>
</comment>
<dbReference type="GO" id="GO:0003676">
    <property type="term" value="F:nucleic acid binding"/>
    <property type="evidence" value="ECO:0007669"/>
    <property type="project" value="InterPro"/>
</dbReference>
<dbReference type="InterPro" id="IPR025824">
    <property type="entry name" value="OB-fold_nuc-bd_dom"/>
</dbReference>
<organism evidence="9 10">
    <name type="scientific">Terrihalobacillus insolitus</name>
    <dbReference type="NCBI Taxonomy" id="2950438"/>
    <lineage>
        <taxon>Bacteria</taxon>
        <taxon>Bacillati</taxon>
        <taxon>Bacillota</taxon>
        <taxon>Bacilli</taxon>
        <taxon>Bacillales</taxon>
        <taxon>Bacillaceae</taxon>
        <taxon>Terrihalobacillus</taxon>
    </lineage>
</organism>
<comment type="similarity">
    <text evidence="5 6">Belongs to the XseA family.</text>
</comment>
<evidence type="ECO:0000256" key="5">
    <source>
        <dbReference type="HAMAP-Rule" id="MF_00378"/>
    </source>
</evidence>
<name>A0A9X3WTA8_9BACI</name>
<dbReference type="PANTHER" id="PTHR30008:SF0">
    <property type="entry name" value="EXODEOXYRIBONUCLEASE 7 LARGE SUBUNIT"/>
    <property type="match status" value="1"/>
</dbReference>
<dbReference type="GO" id="GO:0008855">
    <property type="term" value="F:exodeoxyribonuclease VII activity"/>
    <property type="evidence" value="ECO:0007669"/>
    <property type="project" value="UniProtKB-UniRule"/>
</dbReference>
<comment type="function">
    <text evidence="5">Bidirectionally degrades single-stranded DNA into large acid-insoluble oligonucleotides, which are then degraded further into small acid-soluble oligonucleotides.</text>
</comment>
<dbReference type="NCBIfam" id="TIGR00237">
    <property type="entry name" value="xseA"/>
    <property type="match status" value="1"/>
</dbReference>
<keyword evidence="1 5" id="KW-0963">Cytoplasm</keyword>
<dbReference type="GO" id="GO:0009318">
    <property type="term" value="C:exodeoxyribonuclease VII complex"/>
    <property type="evidence" value="ECO:0007669"/>
    <property type="project" value="UniProtKB-UniRule"/>
</dbReference>
<evidence type="ECO:0000256" key="1">
    <source>
        <dbReference type="ARBA" id="ARBA00022490"/>
    </source>
</evidence>
<dbReference type="HAMAP" id="MF_00378">
    <property type="entry name" value="Exonuc_7_L"/>
    <property type="match status" value="1"/>
</dbReference>
<keyword evidence="2 5" id="KW-0540">Nuclease</keyword>
<dbReference type="InterPro" id="IPR020579">
    <property type="entry name" value="Exonuc_VII_lsu_C"/>
</dbReference>
<dbReference type="PANTHER" id="PTHR30008">
    <property type="entry name" value="EXODEOXYRIBONUCLEASE 7 LARGE SUBUNIT"/>
    <property type="match status" value="1"/>
</dbReference>
<evidence type="ECO:0000256" key="6">
    <source>
        <dbReference type="RuleBase" id="RU004355"/>
    </source>
</evidence>
<evidence type="ECO:0000259" key="7">
    <source>
        <dbReference type="Pfam" id="PF02601"/>
    </source>
</evidence>
<comment type="catalytic activity">
    <reaction evidence="5 6">
        <text>Exonucleolytic cleavage in either 5'- to 3'- or 3'- to 5'-direction to yield nucleoside 5'-phosphates.</text>
        <dbReference type="EC" id="3.1.11.6"/>
    </reaction>
</comment>
<dbReference type="EC" id="3.1.11.6" evidence="5"/>
<protein>
    <recommendedName>
        <fullName evidence="5">Exodeoxyribonuclease 7 large subunit</fullName>
        <ecNumber evidence="5">3.1.11.6</ecNumber>
    </recommendedName>
    <alternativeName>
        <fullName evidence="5">Exodeoxyribonuclease VII large subunit</fullName>
        <shortName evidence="5">Exonuclease VII large subunit</shortName>
    </alternativeName>
</protein>
<evidence type="ECO:0000256" key="4">
    <source>
        <dbReference type="ARBA" id="ARBA00022839"/>
    </source>
</evidence>
<dbReference type="Pfam" id="PF13742">
    <property type="entry name" value="tRNA_anti_2"/>
    <property type="match status" value="1"/>
</dbReference>
<evidence type="ECO:0000256" key="2">
    <source>
        <dbReference type="ARBA" id="ARBA00022722"/>
    </source>
</evidence>
<dbReference type="CDD" id="cd04489">
    <property type="entry name" value="ExoVII_LU_OBF"/>
    <property type="match status" value="1"/>
</dbReference>
<dbReference type="GO" id="GO:0005737">
    <property type="term" value="C:cytoplasm"/>
    <property type="evidence" value="ECO:0007669"/>
    <property type="project" value="UniProtKB-SubCell"/>
</dbReference>
<dbReference type="AlphaFoldDB" id="A0A9X3WTA8"/>
<sequence length="450" mass="51298">MATDRYLTVSALTRYIKRKLEMDKHLKEIWLKAEISNFNHHSRGHMYFTLKDDRSRIQAVMFSGNNRTIKFKPENGMNVLVKGEVSIYEPQGQYQLYVQTMEPDGIGALYLAFEQLKEKLHREGLFDPLQKKAIPSYPSHIGVVTSPTGAAIQDILTTIKRRYPLVKVSIFPVLVQGEKAASSVVAAIEKANQLNLFDVLIVGRGGGSIEELWCFNEEAVARAIAKSKIPIISAVGHETDYTISDFVADVRAATPTGAAELAVPSQTELINRVNTLTRSLHMVVKGTVLEQTRRLSQVNKSYAFRYPEQLLRQKEQDLDKSVEKLGRIMTYFLNQKKEGLRQIRIRFGQQHPQRQIDQAKQHLQLLYQRNDRAMRKEWIDKQTSFNQVLDKLTLLNPLETMKRGYAIATEKNGQIIKSTKQTQPGDLIMVRLQDGTLDCQVWGIEEGEEI</sequence>
<evidence type="ECO:0000313" key="9">
    <source>
        <dbReference type="EMBL" id="MDC3425315.1"/>
    </source>
</evidence>
<evidence type="ECO:0000313" key="10">
    <source>
        <dbReference type="Proteomes" id="UP001145050"/>
    </source>
</evidence>
<dbReference type="EMBL" id="JAMQKB010000013">
    <property type="protein sequence ID" value="MDC3425315.1"/>
    <property type="molecule type" value="Genomic_DNA"/>
</dbReference>
<feature type="domain" description="OB-fold nucleic acid binding" evidence="8">
    <location>
        <begin position="7"/>
        <end position="102"/>
    </location>
</feature>
<evidence type="ECO:0000256" key="3">
    <source>
        <dbReference type="ARBA" id="ARBA00022801"/>
    </source>
</evidence>
<feature type="domain" description="Exonuclease VII large subunit C-terminal" evidence="7">
    <location>
        <begin position="125"/>
        <end position="440"/>
    </location>
</feature>
<dbReference type="Pfam" id="PF02601">
    <property type="entry name" value="Exonuc_VII_L"/>
    <property type="match status" value="1"/>
</dbReference>
<gene>
    <name evidence="5 9" type="primary">xseA</name>
    <name evidence="9" type="ORF">NC797_12470</name>
</gene>
<dbReference type="RefSeq" id="WP_272437122.1">
    <property type="nucleotide sequence ID" value="NZ_JAMQKB010000013.1"/>
</dbReference>
<keyword evidence="10" id="KW-1185">Reference proteome</keyword>
<accession>A0A9X3WTA8</accession>
<reference evidence="9" key="1">
    <citation type="submission" date="2022-06" db="EMBL/GenBank/DDBJ databases">
        <title>Aquibacillus sp. a new bacterium isolated from soil saline samples.</title>
        <authorList>
            <person name="Galisteo C."/>
            <person name="De La Haba R."/>
            <person name="Sanchez-Porro C."/>
            <person name="Ventosa A."/>
        </authorList>
    </citation>
    <scope>NUCLEOTIDE SEQUENCE</scope>
    <source>
        <strain evidence="9">3ASR75-11</strain>
    </source>
</reference>
<comment type="subcellular location">
    <subcellularLocation>
        <location evidence="5 6">Cytoplasm</location>
    </subcellularLocation>
</comment>
<comment type="subunit">
    <text evidence="5">Heterooligomer composed of large and small subunits.</text>
</comment>
<keyword evidence="4 5" id="KW-0269">Exonuclease</keyword>